<dbReference type="AlphaFoldDB" id="A0AAV3ASP3"/>
<keyword evidence="2" id="KW-0472">Membrane</keyword>
<dbReference type="SUPFAM" id="SSF51735">
    <property type="entry name" value="NAD(P)-binding Rossmann-fold domains"/>
    <property type="match status" value="1"/>
</dbReference>
<dbReference type="InterPro" id="IPR036291">
    <property type="entry name" value="NAD(P)-bd_dom_sf"/>
</dbReference>
<accession>A0AAV3ASP3</accession>
<keyword evidence="4" id="KW-1185">Reference proteome</keyword>
<protein>
    <submittedName>
        <fullName evidence="3">Uncharacterized protein</fullName>
    </submittedName>
</protein>
<gene>
    <name evidence="3" type="ORF">GDO54_011283</name>
</gene>
<sequence length="319" mass="35156">MFCCLDAPVIISLVLLLISIFIYARWGQNHVVDPEERAILITGCDSGFGNQLARRLLDMGFTVFATCLFPEGEGAQSLINHSSPGKVKVIKLDVSSDMEVAEVRQYVQNNLPVKGLWGLVNNAGISTWGMFDWHTIEEYRRFVDINLLGSIRTTLAFAPLIRKSKGRMVFMSSISSYITFMNGIYSMTKAGLEKFCDSLRLGMKQTGVKVCLIEPGNYAQATNIQAQKSADDIWNSLSADAQEDYSKEFVEKVNHSVNSALSQGSSKGHEVVDAIVDALTSASPKSRYLVASLGEKISIYLSLWLPTSVFDQILSRAAS</sequence>
<feature type="transmembrane region" description="Helical" evidence="2">
    <location>
        <begin position="7"/>
        <end position="26"/>
    </location>
</feature>
<proteinExistence type="inferred from homology"/>
<evidence type="ECO:0000256" key="2">
    <source>
        <dbReference type="SAM" id="Phobius"/>
    </source>
</evidence>
<keyword evidence="2" id="KW-1133">Transmembrane helix</keyword>
<dbReference type="PRINTS" id="PR00081">
    <property type="entry name" value="GDHRDH"/>
</dbReference>
<dbReference type="InterPro" id="IPR002347">
    <property type="entry name" value="SDR_fam"/>
</dbReference>
<dbReference type="PANTHER" id="PTHR43313">
    <property type="entry name" value="SHORT-CHAIN DEHYDROGENASE/REDUCTASE FAMILY 9C"/>
    <property type="match status" value="1"/>
</dbReference>
<comment type="caution">
    <text evidence="3">The sequence shown here is derived from an EMBL/GenBank/DDBJ whole genome shotgun (WGS) entry which is preliminary data.</text>
</comment>
<dbReference type="Pfam" id="PF00106">
    <property type="entry name" value="adh_short"/>
    <property type="match status" value="1"/>
</dbReference>
<evidence type="ECO:0000256" key="1">
    <source>
        <dbReference type="ARBA" id="ARBA00006484"/>
    </source>
</evidence>
<dbReference type="Gene3D" id="3.40.50.720">
    <property type="entry name" value="NAD(P)-binding Rossmann-like Domain"/>
    <property type="match status" value="1"/>
</dbReference>
<evidence type="ECO:0000313" key="3">
    <source>
        <dbReference type="EMBL" id="DBA27107.1"/>
    </source>
</evidence>
<keyword evidence="2" id="KW-0812">Transmembrane</keyword>
<comment type="similarity">
    <text evidence="1">Belongs to the short-chain dehydrogenases/reductases (SDR) family.</text>
</comment>
<dbReference type="PANTHER" id="PTHR43313:SF43">
    <property type="entry name" value="D-BETA-HYDROXYBUTYRATE DEHYDROGENASE, MITOCHONDRIAL"/>
    <property type="match status" value="1"/>
</dbReference>
<name>A0AAV3ASP3_PYXAD</name>
<evidence type="ECO:0000313" key="4">
    <source>
        <dbReference type="Proteomes" id="UP001181693"/>
    </source>
</evidence>
<dbReference type="Proteomes" id="UP001181693">
    <property type="component" value="Unassembled WGS sequence"/>
</dbReference>
<reference evidence="3" key="1">
    <citation type="thesis" date="2020" institute="ProQuest LLC" country="789 East Eisenhower Parkway, Ann Arbor, MI, USA">
        <title>Comparative Genomics and Chromosome Evolution.</title>
        <authorList>
            <person name="Mudd A.B."/>
        </authorList>
    </citation>
    <scope>NUCLEOTIDE SEQUENCE</scope>
    <source>
        <strain evidence="3">1538</strain>
        <tissue evidence="3">Blood</tissue>
    </source>
</reference>
<organism evidence="3 4">
    <name type="scientific">Pyxicephalus adspersus</name>
    <name type="common">African bullfrog</name>
    <dbReference type="NCBI Taxonomy" id="30357"/>
    <lineage>
        <taxon>Eukaryota</taxon>
        <taxon>Metazoa</taxon>
        <taxon>Chordata</taxon>
        <taxon>Craniata</taxon>
        <taxon>Vertebrata</taxon>
        <taxon>Euteleostomi</taxon>
        <taxon>Amphibia</taxon>
        <taxon>Batrachia</taxon>
        <taxon>Anura</taxon>
        <taxon>Neobatrachia</taxon>
        <taxon>Ranoidea</taxon>
        <taxon>Pyxicephalidae</taxon>
        <taxon>Pyxicephalinae</taxon>
        <taxon>Pyxicephalus</taxon>
    </lineage>
</organism>
<dbReference type="EMBL" id="DYDO01000004">
    <property type="protein sequence ID" value="DBA27107.1"/>
    <property type="molecule type" value="Genomic_DNA"/>
</dbReference>